<comment type="caution">
    <text evidence="2">The sequence shown here is derived from an EMBL/GenBank/DDBJ whole genome shotgun (WGS) entry which is preliminary data.</text>
</comment>
<evidence type="ECO:0000256" key="1">
    <source>
        <dbReference type="SAM" id="Coils"/>
    </source>
</evidence>
<dbReference type="EMBL" id="NJNR01000036">
    <property type="protein sequence ID" value="RDX07887.1"/>
    <property type="molecule type" value="Genomic_DNA"/>
</dbReference>
<keyword evidence="1" id="KW-0175">Coiled coil</keyword>
<evidence type="ECO:0000313" key="3">
    <source>
        <dbReference type="Proteomes" id="UP000257074"/>
    </source>
</evidence>
<dbReference type="RefSeq" id="WP_115778869.1">
    <property type="nucleotide sequence ID" value="NZ_NJNR01000036.1"/>
</dbReference>
<evidence type="ECO:0000313" key="2">
    <source>
        <dbReference type="EMBL" id="RDX07887.1"/>
    </source>
</evidence>
<reference evidence="2 3" key="1">
    <citation type="journal article" date="2017" name="Anaerobe">
        <title>Quantification, isolation and characterization of Bifidobacterium from the vaginal microbiomes of reproductive aged women.</title>
        <authorList>
            <person name="Freitas A.C."/>
            <person name="Hill J.E."/>
        </authorList>
    </citation>
    <scope>NUCLEOTIDE SEQUENCE [LARGE SCALE GENOMIC DNA]</scope>
    <source>
        <strain evidence="2 3">N6D05</strain>
    </source>
</reference>
<feature type="coiled-coil region" evidence="1">
    <location>
        <begin position="26"/>
        <end position="60"/>
    </location>
</feature>
<organism evidence="2 3">
    <name type="scientific">Bifidobacterium longum</name>
    <dbReference type="NCBI Taxonomy" id="216816"/>
    <lineage>
        <taxon>Bacteria</taxon>
        <taxon>Bacillati</taxon>
        <taxon>Actinomycetota</taxon>
        <taxon>Actinomycetes</taxon>
        <taxon>Bifidobacteriales</taxon>
        <taxon>Bifidobacteriaceae</taxon>
        <taxon>Bifidobacterium</taxon>
    </lineage>
</organism>
<dbReference type="Proteomes" id="UP000257074">
    <property type="component" value="Unassembled WGS sequence"/>
</dbReference>
<name>A0A3D8TYA4_BIFLN</name>
<sequence length="226" mass="25737">MNPTVIAAIIAAAASLGGPVLSCFLSRKAEVRAQKAEERAEAAEKRAAAAEQRAADTAKNQHMEDFLSFYTPYVKACEELLSINKRLGNYILEQLKDVYHWETLSPEEQKRPNPKIHDRGTTINTLWRHRDQLLSKADKLRDKGLIKFGKASKEIRELRSASDFVGCMLPHLYDPDTSEEKEDDEARLELKRYWNLESGQLGARADNLFEFARAALRDTETRLLFD</sequence>
<dbReference type="AlphaFoldDB" id="A0A3D8TYA4"/>
<proteinExistence type="predicted"/>
<protein>
    <submittedName>
        <fullName evidence="2">Uncharacterized protein</fullName>
    </submittedName>
</protein>
<gene>
    <name evidence="2" type="ORF">CE169_07035</name>
</gene>
<accession>A0A3D8TYA4</accession>